<dbReference type="AlphaFoldDB" id="A0A1R1XN87"/>
<dbReference type="InterPro" id="IPR035899">
    <property type="entry name" value="DBL_dom_sf"/>
</dbReference>
<dbReference type="PROSITE" id="PS50010">
    <property type="entry name" value="DH_2"/>
    <property type="match status" value="1"/>
</dbReference>
<feature type="compositionally biased region" description="Polar residues" evidence="1">
    <location>
        <begin position="191"/>
        <end position="207"/>
    </location>
</feature>
<comment type="caution">
    <text evidence="3">The sequence shown here is derived from an EMBL/GenBank/DDBJ whole genome shotgun (WGS) entry which is preliminary data.</text>
</comment>
<feature type="compositionally biased region" description="Polar residues" evidence="1">
    <location>
        <begin position="1033"/>
        <end position="1043"/>
    </location>
</feature>
<dbReference type="InterPro" id="IPR000219">
    <property type="entry name" value="DH_dom"/>
</dbReference>
<feature type="region of interest" description="Disordered" evidence="1">
    <location>
        <begin position="1"/>
        <end position="75"/>
    </location>
</feature>
<feature type="compositionally biased region" description="Low complexity" evidence="1">
    <location>
        <begin position="256"/>
        <end position="287"/>
    </location>
</feature>
<dbReference type="SMART" id="SM00325">
    <property type="entry name" value="RhoGEF"/>
    <property type="match status" value="1"/>
</dbReference>
<feature type="compositionally biased region" description="Polar residues" evidence="1">
    <location>
        <begin position="1064"/>
        <end position="1080"/>
    </location>
</feature>
<evidence type="ECO:0000259" key="2">
    <source>
        <dbReference type="PROSITE" id="PS50010"/>
    </source>
</evidence>
<dbReference type="SUPFAM" id="SSF48065">
    <property type="entry name" value="DBL homology domain (DH-domain)"/>
    <property type="match status" value="1"/>
</dbReference>
<evidence type="ECO:0000313" key="4">
    <source>
        <dbReference type="Proteomes" id="UP000187283"/>
    </source>
</evidence>
<dbReference type="STRING" id="133412.A0A1R1XN87"/>
<protein>
    <submittedName>
        <fullName evidence="3">Rho guanine nucleotide exchange factor 17</fullName>
    </submittedName>
</protein>
<feature type="non-terminal residue" evidence="3">
    <location>
        <position position="1"/>
    </location>
</feature>
<dbReference type="GO" id="GO:0005737">
    <property type="term" value="C:cytoplasm"/>
    <property type="evidence" value="ECO:0007669"/>
    <property type="project" value="TreeGrafter"/>
</dbReference>
<proteinExistence type="predicted"/>
<dbReference type="PANTHER" id="PTHR12673:SF159">
    <property type="entry name" value="LD03170P"/>
    <property type="match status" value="1"/>
</dbReference>
<evidence type="ECO:0000256" key="1">
    <source>
        <dbReference type="SAM" id="MobiDB-lite"/>
    </source>
</evidence>
<feature type="region of interest" description="Disordered" evidence="1">
    <location>
        <begin position="1013"/>
        <end position="1080"/>
    </location>
</feature>
<feature type="compositionally biased region" description="Low complexity" evidence="1">
    <location>
        <begin position="779"/>
        <end position="801"/>
    </location>
</feature>
<feature type="compositionally biased region" description="Low complexity" evidence="1">
    <location>
        <begin position="92"/>
        <end position="103"/>
    </location>
</feature>
<dbReference type="Proteomes" id="UP000187283">
    <property type="component" value="Unassembled WGS sequence"/>
</dbReference>
<keyword evidence="4" id="KW-1185">Reference proteome</keyword>
<feature type="region of interest" description="Disordered" evidence="1">
    <location>
        <begin position="652"/>
        <end position="683"/>
    </location>
</feature>
<feature type="region of interest" description="Disordered" evidence="1">
    <location>
        <begin position="770"/>
        <end position="814"/>
    </location>
</feature>
<dbReference type="PANTHER" id="PTHR12673">
    <property type="entry name" value="FACIOGENITAL DYSPLASIA PROTEIN"/>
    <property type="match status" value="1"/>
</dbReference>
<feature type="domain" description="DH" evidence="2">
    <location>
        <begin position="366"/>
        <end position="565"/>
    </location>
</feature>
<dbReference type="GO" id="GO:0005085">
    <property type="term" value="F:guanyl-nucleotide exchange factor activity"/>
    <property type="evidence" value="ECO:0007669"/>
    <property type="project" value="InterPro"/>
</dbReference>
<dbReference type="Gene3D" id="1.20.900.10">
    <property type="entry name" value="Dbl homology (DH) domain"/>
    <property type="match status" value="1"/>
</dbReference>
<dbReference type="EMBL" id="LSSN01002452">
    <property type="protein sequence ID" value="OMJ16105.1"/>
    <property type="molecule type" value="Genomic_DNA"/>
</dbReference>
<feature type="compositionally biased region" description="Low complexity" evidence="1">
    <location>
        <begin position="1044"/>
        <end position="1058"/>
    </location>
</feature>
<dbReference type="InterPro" id="IPR051092">
    <property type="entry name" value="FYVE_RhoGEF_PH"/>
</dbReference>
<reference evidence="3 4" key="1">
    <citation type="submission" date="2017-01" db="EMBL/GenBank/DDBJ databases">
        <authorList>
            <person name="Mah S.A."/>
            <person name="Swanson W.J."/>
            <person name="Moy G.W."/>
            <person name="Vacquier V.D."/>
        </authorList>
    </citation>
    <scope>NUCLEOTIDE SEQUENCE [LARGE SCALE GENOMIC DNA]</scope>
    <source>
        <strain evidence="3 4">GSMNP</strain>
    </source>
</reference>
<feature type="region of interest" description="Disordered" evidence="1">
    <location>
        <begin position="90"/>
        <end position="126"/>
    </location>
</feature>
<sequence length="1080" mass="118384">PPLSPKMSSFTPIPSSTSPPLSPIIPFTSSLDSSSIPLSSATDSALAPNNSSNHLTLLIPPSNTPKIPHSPSLPHFSPVNSPSFNHSASFDNLTSLNSPSTSSPSPPINRPIHPSNKSKSAEGLIPTRTLNRSYTIQQLSRKEHFSLKSSFLLKTINGSEKTISTSDNFSFIIPPSNKYFAPPQLNNTIISHIPPSFNNQNSPTSKTSQNPLKSSSNSPKNISSPQAGDPISDTRSSSLIHFHIQKESSSNLPHTNNPIPNTDSDNSSSSSSPPSLLPPNSESNNDLAPTTDPIVKPSNSDPIPHANSLPTLPSPSSTTSIPTIALSNNTCSDTTLISVSTDSSIPANPAASTPIKNIHNNSPEAMRLHAAHELVLTEKSFSDNLFLIKKMWMDPVFSSANASKPIIPYQAARTIFFGIDELFLHSQQFYNELSNEVNNYESSSSSSSPSTNKFHLNIGVLFRANTRVWHFFVSYVENYGKAIELLNQLSDYKPFTKYQAKVISLKESGRQSLKDLLMLPIQRVMRYSLLLKTLVKYTPINNRDHIELCRAVKIANQLASVVNEARRIQEENLVTNELFKSIENCPAIPPNNKRVFVFEHVVLELVSRQKTRIVVFNDYLIVARSNSSKSSGSSIGLGNSGYGTESSPLENINSNINSFPQNSISNSNNSNSNNNTINNINFNSTTNSNQLNASNSSSLNFSNSNSYNESKEAWVFYSYAPLNQAEVQNADENADTLVTVLALNRYKPPTNTRRRSVSVTSLIDPKNEISSNLELPARNSDSNDLSQNDNNHSTNNHDSPNLKAPSGDYSLSGNEIKRPFVKSNTAPKNSVNKEPTTLNSNKLFNTNNPSAILNKNVAINNKYDSQTLTGRPSNTFGNAFNSGLEISSFTPPPPLRTHVIVLQHSSSSNRRSFVKNLRISKENYINSSSTSQNNSIFSSNNPDSHLFNTHRANHLFGNGNNNNNSGLIDFLSSSSLSTTPSLLNKDSYPASIYSKMSIDNSSYKFAYDNEYDDSSASTASSESDDYSDSEYTGSISTNSDASDNNFQYHNNNNSNTFNHPEPKFNSNKNFSRQQGNDYNT</sequence>
<dbReference type="Pfam" id="PF00621">
    <property type="entry name" value="RhoGEF"/>
    <property type="match status" value="1"/>
</dbReference>
<dbReference type="OrthoDB" id="660555at2759"/>
<name>A0A1R1XN87_9FUNG</name>
<feature type="compositionally biased region" description="Low complexity" evidence="1">
    <location>
        <begin position="308"/>
        <end position="324"/>
    </location>
</feature>
<organism evidence="3 4">
    <name type="scientific">Smittium culicis</name>
    <dbReference type="NCBI Taxonomy" id="133412"/>
    <lineage>
        <taxon>Eukaryota</taxon>
        <taxon>Fungi</taxon>
        <taxon>Fungi incertae sedis</taxon>
        <taxon>Zoopagomycota</taxon>
        <taxon>Kickxellomycotina</taxon>
        <taxon>Harpellomycetes</taxon>
        <taxon>Harpellales</taxon>
        <taxon>Legeriomycetaceae</taxon>
        <taxon>Smittium</taxon>
    </lineage>
</organism>
<feature type="compositionally biased region" description="Low complexity" evidence="1">
    <location>
        <begin position="208"/>
        <end position="226"/>
    </location>
</feature>
<feature type="region of interest" description="Disordered" evidence="1">
    <location>
        <begin position="191"/>
        <end position="325"/>
    </location>
</feature>
<feature type="compositionally biased region" description="Low complexity" evidence="1">
    <location>
        <begin position="8"/>
        <end position="45"/>
    </location>
</feature>
<dbReference type="CDD" id="cd00160">
    <property type="entry name" value="RhoGEF"/>
    <property type="match status" value="1"/>
</dbReference>
<evidence type="ECO:0000313" key="3">
    <source>
        <dbReference type="EMBL" id="OMJ16105.1"/>
    </source>
</evidence>
<gene>
    <name evidence="3" type="ORF">AYI70_g6819</name>
</gene>
<accession>A0A1R1XN87</accession>